<feature type="compositionally biased region" description="Low complexity" evidence="1">
    <location>
        <begin position="157"/>
        <end position="166"/>
    </location>
</feature>
<feature type="chain" id="PRO_5001492121" evidence="2">
    <location>
        <begin position="23"/>
        <end position="219"/>
    </location>
</feature>
<evidence type="ECO:0000256" key="1">
    <source>
        <dbReference type="SAM" id="MobiDB-lite"/>
    </source>
</evidence>
<keyword evidence="4" id="KW-1185">Reference proteome</keyword>
<comment type="caution">
    <text evidence="3">The sequence shown here is derived from an EMBL/GenBank/DDBJ whole genome shotgun (WGS) entry which is preliminary data.</text>
</comment>
<feature type="signal peptide" evidence="2">
    <location>
        <begin position="1"/>
        <end position="22"/>
    </location>
</feature>
<dbReference type="AlphaFoldDB" id="A0A016WWZ8"/>
<dbReference type="Proteomes" id="UP000024635">
    <property type="component" value="Unassembled WGS sequence"/>
</dbReference>
<name>A0A016WWZ8_9BILA</name>
<protein>
    <submittedName>
        <fullName evidence="3">Uncharacterized protein</fullName>
    </submittedName>
</protein>
<feature type="compositionally biased region" description="Basic and acidic residues" evidence="1">
    <location>
        <begin position="124"/>
        <end position="142"/>
    </location>
</feature>
<organism evidence="3 4">
    <name type="scientific">Ancylostoma ceylanicum</name>
    <dbReference type="NCBI Taxonomy" id="53326"/>
    <lineage>
        <taxon>Eukaryota</taxon>
        <taxon>Metazoa</taxon>
        <taxon>Ecdysozoa</taxon>
        <taxon>Nematoda</taxon>
        <taxon>Chromadorea</taxon>
        <taxon>Rhabditida</taxon>
        <taxon>Rhabditina</taxon>
        <taxon>Rhabditomorpha</taxon>
        <taxon>Strongyloidea</taxon>
        <taxon>Ancylostomatidae</taxon>
        <taxon>Ancylostomatinae</taxon>
        <taxon>Ancylostoma</taxon>
    </lineage>
</organism>
<sequence>PQRCRVTSCLDLLLLHPWSVLGGIDACDHHHPSSVDFIATAPREWHAQNDPRKPIKASDLRENLEILQANGGRSPRTSELIQDQSDVMTVTAREPAVHPGPPQKEMSTGSRGSLGSRDSFSEVGKNETNTEKDKKSSEKDAAVNEAVAERRKRTKKSTNASNTKTTENVKKEETVPLMSPKRPSKSSTNEGNLPYKGLKSRKSSGKKMFSIWPFKKRKQ</sequence>
<feature type="compositionally biased region" description="Polar residues" evidence="1">
    <location>
        <begin position="105"/>
        <end position="118"/>
    </location>
</feature>
<proteinExistence type="predicted"/>
<reference evidence="4" key="1">
    <citation type="journal article" date="2015" name="Nat. Genet.">
        <title>The genome and transcriptome of the zoonotic hookworm Ancylostoma ceylanicum identify infection-specific gene families.</title>
        <authorList>
            <person name="Schwarz E.M."/>
            <person name="Hu Y."/>
            <person name="Antoshechkin I."/>
            <person name="Miller M.M."/>
            <person name="Sternberg P.W."/>
            <person name="Aroian R.V."/>
        </authorList>
    </citation>
    <scope>NUCLEOTIDE SEQUENCE</scope>
    <source>
        <strain evidence="4">HY135</strain>
    </source>
</reference>
<evidence type="ECO:0000313" key="3">
    <source>
        <dbReference type="EMBL" id="EYC44195.1"/>
    </source>
</evidence>
<feature type="region of interest" description="Disordered" evidence="1">
    <location>
        <begin position="91"/>
        <end position="219"/>
    </location>
</feature>
<evidence type="ECO:0000313" key="4">
    <source>
        <dbReference type="Proteomes" id="UP000024635"/>
    </source>
</evidence>
<dbReference type="EMBL" id="JARK01000068">
    <property type="protein sequence ID" value="EYC44195.1"/>
    <property type="molecule type" value="Genomic_DNA"/>
</dbReference>
<keyword evidence="2" id="KW-0732">Signal</keyword>
<feature type="non-terminal residue" evidence="3">
    <location>
        <position position="1"/>
    </location>
</feature>
<evidence type="ECO:0000256" key="2">
    <source>
        <dbReference type="SAM" id="SignalP"/>
    </source>
</evidence>
<gene>
    <name evidence="3" type="primary">Acey_s0468.g1998</name>
    <name evidence="3" type="ORF">Y032_0468g1998</name>
</gene>
<accession>A0A016WWZ8</accession>